<proteinExistence type="predicted"/>
<dbReference type="Proteomes" id="UP001529510">
    <property type="component" value="Unassembled WGS sequence"/>
</dbReference>
<keyword evidence="3" id="KW-1185">Reference proteome</keyword>
<organism evidence="2 3">
    <name type="scientific">Cirrhinus mrigala</name>
    <name type="common">Mrigala</name>
    <dbReference type="NCBI Taxonomy" id="683832"/>
    <lineage>
        <taxon>Eukaryota</taxon>
        <taxon>Metazoa</taxon>
        <taxon>Chordata</taxon>
        <taxon>Craniata</taxon>
        <taxon>Vertebrata</taxon>
        <taxon>Euteleostomi</taxon>
        <taxon>Actinopterygii</taxon>
        <taxon>Neopterygii</taxon>
        <taxon>Teleostei</taxon>
        <taxon>Ostariophysi</taxon>
        <taxon>Cypriniformes</taxon>
        <taxon>Cyprinidae</taxon>
        <taxon>Labeoninae</taxon>
        <taxon>Labeonini</taxon>
        <taxon>Cirrhinus</taxon>
    </lineage>
</organism>
<dbReference type="AlphaFoldDB" id="A0ABD0P3H8"/>
<feature type="non-terminal residue" evidence="2">
    <location>
        <position position="1"/>
    </location>
</feature>
<protein>
    <submittedName>
        <fullName evidence="2">Uncharacterized protein</fullName>
    </submittedName>
</protein>
<comment type="caution">
    <text evidence="2">The sequence shown here is derived from an EMBL/GenBank/DDBJ whole genome shotgun (WGS) entry which is preliminary data.</text>
</comment>
<dbReference type="EMBL" id="JAMKFB020000018">
    <property type="protein sequence ID" value="KAL0167731.1"/>
    <property type="molecule type" value="Genomic_DNA"/>
</dbReference>
<feature type="region of interest" description="Disordered" evidence="1">
    <location>
        <begin position="1"/>
        <end position="91"/>
    </location>
</feature>
<evidence type="ECO:0000313" key="3">
    <source>
        <dbReference type="Proteomes" id="UP001529510"/>
    </source>
</evidence>
<sequence>SSESDMEEEDEEPEAAGPSDLGGVPWKEAVELHAKLKGESDPGAAEDDDGLHDRDGEMDEDEEEEEDEEDEDEEEEEEESSDGKRRISACE</sequence>
<feature type="compositionally biased region" description="Acidic residues" evidence="1">
    <location>
        <begin position="44"/>
        <end position="80"/>
    </location>
</feature>
<name>A0ABD0P3H8_CIRMR</name>
<gene>
    <name evidence="2" type="ORF">M9458_035953</name>
</gene>
<evidence type="ECO:0000256" key="1">
    <source>
        <dbReference type="SAM" id="MobiDB-lite"/>
    </source>
</evidence>
<feature type="compositionally biased region" description="Acidic residues" evidence="1">
    <location>
        <begin position="1"/>
        <end position="14"/>
    </location>
</feature>
<feature type="non-terminal residue" evidence="2">
    <location>
        <position position="91"/>
    </location>
</feature>
<accession>A0ABD0P3H8</accession>
<feature type="compositionally biased region" description="Basic and acidic residues" evidence="1">
    <location>
        <begin position="28"/>
        <end position="40"/>
    </location>
</feature>
<evidence type="ECO:0000313" key="2">
    <source>
        <dbReference type="EMBL" id="KAL0167731.1"/>
    </source>
</evidence>
<reference evidence="2 3" key="1">
    <citation type="submission" date="2024-05" db="EMBL/GenBank/DDBJ databases">
        <title>Genome sequencing and assembly of Indian major carp, Cirrhinus mrigala (Hamilton, 1822).</title>
        <authorList>
            <person name="Mohindra V."/>
            <person name="Chowdhury L.M."/>
            <person name="Lal K."/>
            <person name="Jena J.K."/>
        </authorList>
    </citation>
    <scope>NUCLEOTIDE SEQUENCE [LARGE SCALE GENOMIC DNA]</scope>
    <source>
        <strain evidence="2">CM1030</strain>
        <tissue evidence="2">Blood</tissue>
    </source>
</reference>